<dbReference type="EMBL" id="KN716285">
    <property type="protein sequence ID" value="KJH47980.1"/>
    <property type="molecule type" value="Genomic_DNA"/>
</dbReference>
<accession>A0A0D8XTX9</accession>
<reference evidence="1 2" key="1">
    <citation type="submission" date="2013-11" db="EMBL/GenBank/DDBJ databases">
        <title>Draft genome of the bovine lungworm Dictyocaulus viviparus.</title>
        <authorList>
            <person name="Mitreva M."/>
        </authorList>
    </citation>
    <scope>NUCLEOTIDE SEQUENCE [LARGE SCALE GENOMIC DNA]</scope>
    <source>
        <strain evidence="1 2">HannoverDv2000</strain>
    </source>
</reference>
<dbReference type="AlphaFoldDB" id="A0A0D8XTX9"/>
<evidence type="ECO:0000313" key="1">
    <source>
        <dbReference type="EMBL" id="KJH47980.1"/>
    </source>
</evidence>
<gene>
    <name evidence="1" type="ORF">DICVIV_05915</name>
</gene>
<dbReference type="Proteomes" id="UP000053766">
    <property type="component" value="Unassembled WGS sequence"/>
</dbReference>
<name>A0A0D8XTX9_DICVI</name>
<reference evidence="2" key="2">
    <citation type="journal article" date="2016" name="Sci. Rep.">
        <title>Dictyocaulus viviparus genome, variome and transcriptome elucidate lungworm biology and support future intervention.</title>
        <authorList>
            <person name="McNulty S.N."/>
            <person name="Strube C."/>
            <person name="Rosa B.A."/>
            <person name="Martin J.C."/>
            <person name="Tyagi R."/>
            <person name="Choi Y.J."/>
            <person name="Wang Q."/>
            <person name="Hallsworth Pepin K."/>
            <person name="Zhang X."/>
            <person name="Ozersky P."/>
            <person name="Wilson R.K."/>
            <person name="Sternberg P.W."/>
            <person name="Gasser R.B."/>
            <person name="Mitreva M."/>
        </authorList>
    </citation>
    <scope>NUCLEOTIDE SEQUENCE [LARGE SCALE GENOMIC DNA]</scope>
    <source>
        <strain evidence="2">HannoverDv2000</strain>
    </source>
</reference>
<evidence type="ECO:0000313" key="2">
    <source>
        <dbReference type="Proteomes" id="UP000053766"/>
    </source>
</evidence>
<organism evidence="1 2">
    <name type="scientific">Dictyocaulus viviparus</name>
    <name type="common">Bovine lungworm</name>
    <dbReference type="NCBI Taxonomy" id="29172"/>
    <lineage>
        <taxon>Eukaryota</taxon>
        <taxon>Metazoa</taxon>
        <taxon>Ecdysozoa</taxon>
        <taxon>Nematoda</taxon>
        <taxon>Chromadorea</taxon>
        <taxon>Rhabditida</taxon>
        <taxon>Rhabditina</taxon>
        <taxon>Rhabditomorpha</taxon>
        <taxon>Strongyloidea</taxon>
        <taxon>Metastrongylidae</taxon>
        <taxon>Dictyocaulus</taxon>
    </lineage>
</organism>
<keyword evidence="2" id="KW-1185">Reference proteome</keyword>
<sequence>MNICKCISIRNATCATGSDKLTNVGSDRMNSMSINDLIVMLLSSVTILARNVCTKTSVTTRQYINIINKIYLLVDCYTYKDVLQVLRFHLTMTGCRIILHVDYLIDMLRLTRICVDDDTSIVCEKKPSRFMLNGSVFLNASSAYVIF</sequence>
<protein>
    <submittedName>
        <fullName evidence="1">Uncharacterized protein</fullName>
    </submittedName>
</protein>
<proteinExistence type="predicted"/>